<dbReference type="EMBL" id="JBHSMQ010000014">
    <property type="protein sequence ID" value="MFC5457922.1"/>
    <property type="molecule type" value="Genomic_DNA"/>
</dbReference>
<evidence type="ECO:0000256" key="1">
    <source>
        <dbReference type="SAM" id="MobiDB-lite"/>
    </source>
</evidence>
<organism evidence="3 4">
    <name type="scientific">Prosthecobacter fluviatilis</name>
    <dbReference type="NCBI Taxonomy" id="445931"/>
    <lineage>
        <taxon>Bacteria</taxon>
        <taxon>Pseudomonadati</taxon>
        <taxon>Verrucomicrobiota</taxon>
        <taxon>Verrucomicrobiia</taxon>
        <taxon>Verrucomicrobiales</taxon>
        <taxon>Verrucomicrobiaceae</taxon>
        <taxon>Prosthecobacter</taxon>
    </lineage>
</organism>
<name>A0ABW0KYY1_9BACT</name>
<evidence type="ECO:0008006" key="5">
    <source>
        <dbReference type="Google" id="ProtNLM"/>
    </source>
</evidence>
<feature type="chain" id="PRO_5046439056" description="YXWGXW repeat-containing protein" evidence="2">
    <location>
        <begin position="25"/>
        <end position="139"/>
    </location>
</feature>
<feature type="compositionally biased region" description="Gly residues" evidence="1">
    <location>
        <begin position="120"/>
        <end position="133"/>
    </location>
</feature>
<evidence type="ECO:0000313" key="4">
    <source>
        <dbReference type="Proteomes" id="UP001596052"/>
    </source>
</evidence>
<keyword evidence="2" id="KW-0732">Signal</keyword>
<protein>
    <recommendedName>
        <fullName evidence="5">YXWGXW repeat-containing protein</fullName>
    </recommendedName>
</protein>
<keyword evidence="4" id="KW-1185">Reference proteome</keyword>
<gene>
    <name evidence="3" type="ORF">ACFQDI_23835</name>
</gene>
<accession>A0ABW0KYY1</accession>
<evidence type="ECO:0000313" key="3">
    <source>
        <dbReference type="EMBL" id="MFC5457922.1"/>
    </source>
</evidence>
<feature type="signal peptide" evidence="2">
    <location>
        <begin position="1"/>
        <end position="24"/>
    </location>
</feature>
<dbReference type="Proteomes" id="UP001596052">
    <property type="component" value="Unassembled WGS sequence"/>
</dbReference>
<feature type="region of interest" description="Disordered" evidence="1">
    <location>
        <begin position="120"/>
        <end position="139"/>
    </location>
</feature>
<reference evidence="4" key="1">
    <citation type="journal article" date="2019" name="Int. J. Syst. Evol. Microbiol.">
        <title>The Global Catalogue of Microorganisms (GCM) 10K type strain sequencing project: providing services to taxonomists for standard genome sequencing and annotation.</title>
        <authorList>
            <consortium name="The Broad Institute Genomics Platform"/>
            <consortium name="The Broad Institute Genome Sequencing Center for Infectious Disease"/>
            <person name="Wu L."/>
            <person name="Ma J."/>
        </authorList>
    </citation>
    <scope>NUCLEOTIDE SEQUENCE [LARGE SCALE GENOMIC DNA]</scope>
    <source>
        <strain evidence="4">CGMCC 4.1469</strain>
    </source>
</reference>
<proteinExistence type="predicted"/>
<evidence type="ECO:0000256" key="2">
    <source>
        <dbReference type="SAM" id="SignalP"/>
    </source>
</evidence>
<comment type="caution">
    <text evidence="3">The sequence shown here is derived from an EMBL/GenBank/DDBJ whole genome shotgun (WGS) entry which is preliminary data.</text>
</comment>
<dbReference type="RefSeq" id="WP_377171746.1">
    <property type="nucleotide sequence ID" value="NZ_JBHSMQ010000014.1"/>
</dbReference>
<sequence>MKALLSLIAAASVLGAVVPLSAQAIPPVLPMGVQPCPGERRIVSYLTNGTPVWAVYQAIGYDAMGYPIYQWVTLPTSTYVRPYCGGHVYGGYRYPSYSYRAPAYVTPHFGGHVSPPMHHGGGVHIGHSGGGHHGGGHHR</sequence>